<feature type="region of interest" description="Disordered" evidence="1">
    <location>
        <begin position="203"/>
        <end position="224"/>
    </location>
</feature>
<gene>
    <name evidence="3" type="ORF">G9444_6503</name>
</gene>
<name>A0A6G9D448_RHOER</name>
<feature type="domain" description="Transglutaminase-like" evidence="2">
    <location>
        <begin position="26"/>
        <end position="138"/>
    </location>
</feature>
<dbReference type="SUPFAM" id="SSF54001">
    <property type="entry name" value="Cysteine proteinases"/>
    <property type="match status" value="1"/>
</dbReference>
<accession>A0A6G9D448</accession>
<proteinExistence type="predicted"/>
<evidence type="ECO:0000313" key="3">
    <source>
        <dbReference type="EMBL" id="QIP43746.1"/>
    </source>
</evidence>
<dbReference type="EMBL" id="CP050125">
    <property type="protein sequence ID" value="QIP43746.1"/>
    <property type="molecule type" value="Genomic_DNA"/>
</dbReference>
<evidence type="ECO:0000313" key="4">
    <source>
        <dbReference type="Proteomes" id="UP000502345"/>
    </source>
</evidence>
<evidence type="ECO:0000256" key="1">
    <source>
        <dbReference type="SAM" id="MobiDB-lite"/>
    </source>
</evidence>
<dbReference type="Proteomes" id="UP000502345">
    <property type="component" value="Plasmid plas1"/>
</dbReference>
<dbReference type="InterPro" id="IPR038765">
    <property type="entry name" value="Papain-like_cys_pep_sf"/>
</dbReference>
<protein>
    <recommendedName>
        <fullName evidence="2">Transglutaminase-like domain-containing protein</fullName>
    </recommendedName>
</protein>
<dbReference type="OMA" id="FAMHGYT"/>
<dbReference type="Pfam" id="PF01841">
    <property type="entry name" value="Transglut_core"/>
    <property type="match status" value="1"/>
</dbReference>
<dbReference type="AlphaFoldDB" id="A0A6G9D448"/>
<sequence>MSGQHEPSDAVASGYFVDSDHPAIRRFASSVVEGADDPHERVRRIFAEVRDRLRYNPYGVTPDRDHYKASSILNGGPTWCVPKAVLLTASLRAVGIPAVLGFSDVRNHLNSEQLLSVMGTDLFVYHGWTAVHVNGHWHKGSPAFNTELCERFGVPPLDFDGTQDALLHAADGAGRRHMEYVRERGTYLDLPYDDIMRTLHETYGPGLTQSGTSGPVRQDPAFEP</sequence>
<dbReference type="RefSeq" id="WP_011331521.1">
    <property type="nucleotide sequence ID" value="NZ_AP018735.1"/>
</dbReference>
<dbReference type="PANTHER" id="PTHR33490:SF3">
    <property type="entry name" value="CONSERVED INTEGRAL MEMBRANE PROTEIN"/>
    <property type="match status" value="1"/>
</dbReference>
<organism evidence="3 4">
    <name type="scientific">Rhodococcus erythropolis</name>
    <name type="common">Arthrobacter picolinophilus</name>
    <dbReference type="NCBI Taxonomy" id="1833"/>
    <lineage>
        <taxon>Bacteria</taxon>
        <taxon>Bacillati</taxon>
        <taxon>Actinomycetota</taxon>
        <taxon>Actinomycetes</taxon>
        <taxon>Mycobacteriales</taxon>
        <taxon>Nocardiaceae</taxon>
        <taxon>Rhodococcus</taxon>
        <taxon>Rhodococcus erythropolis group</taxon>
    </lineage>
</organism>
<dbReference type="InterPro" id="IPR002931">
    <property type="entry name" value="Transglutaminase-like"/>
</dbReference>
<geneLocation type="plasmid" evidence="3 4">
    <name>plas1</name>
</geneLocation>
<reference evidence="3 4" key="1">
    <citation type="submission" date="2020-03" db="EMBL/GenBank/DDBJ databases">
        <title>Screen low temperature-resistant strains for efficient degradation of petroleum hydrocarbons under the low temperature.</title>
        <authorList>
            <person name="Wang Y."/>
            <person name="Chen J."/>
        </authorList>
    </citation>
    <scope>NUCLEOTIDE SEQUENCE [LARGE SCALE GENOMIC DNA]</scope>
    <source>
        <strain evidence="3 4">KB1</strain>
        <plasmid evidence="3 4">plas1</plasmid>
    </source>
</reference>
<keyword evidence="3" id="KW-0614">Plasmid</keyword>
<dbReference type="PANTHER" id="PTHR33490">
    <property type="entry name" value="BLR5614 PROTEIN-RELATED"/>
    <property type="match status" value="1"/>
</dbReference>
<evidence type="ECO:0000259" key="2">
    <source>
        <dbReference type="Pfam" id="PF01841"/>
    </source>
</evidence>
<dbReference type="Gene3D" id="3.10.620.30">
    <property type="match status" value="1"/>
</dbReference>